<dbReference type="PANTHER" id="PTHR11685">
    <property type="entry name" value="RBR FAMILY RING FINGER AND IBR DOMAIN-CONTAINING"/>
    <property type="match status" value="1"/>
</dbReference>
<dbReference type="CDD" id="cd20335">
    <property type="entry name" value="BRcat_RBR"/>
    <property type="match status" value="1"/>
</dbReference>
<dbReference type="SMART" id="SM00647">
    <property type="entry name" value="IBR"/>
    <property type="match status" value="2"/>
</dbReference>
<sequence>MRIALLEEENKRLKRQLLRSTKSDGPQPNTGAVSQLIERWIDTMQDTQRQPKNRNSLEEEKRALETKVRELEAKIALKDCSIQTFLDMIKQIAKVAGKKTDEMPIHGLEGHVYPLSPKQTEELLTCFGGSVTPRKLVLLRLGQQQEKPTGDHDGQTKQGIPSALDVPLRLDQAAQFVRGLETRSDLLATGGITMKACSICRVPKLLNNSLSQPPSPLSHSSTLDSLNEFHPRFGRTSCCSKHICNTCLPPAIISSVTRDWWHRLPDPYWLRCPTPDCQASLPLRYNVDMTNVLRSLGDPDVLTHVRLFERATLLRTTLEGLPETPTPEALARAADLHAQLATHGRAHPFFDMHRGMSGMKVELLPVDSTDGSRSLRVPVFTSLLVRGRQTTGRRLGAAPFERECAICAESVPDVTDGTPGDEAAWSAATRGFPGDWARLVRAFPTPALLPECSGRHALDACRGCLARHLEASLEALGRAGCDRLSCPSPGCGHVYTHAQLAALATSETFARYDRFRLLSVLAALPNFRWCLREGCGSGQIYDGVPSAAPQPQPQPPPFGLLAAQLAGASGSAGRVACDACGFEMCFAHQTPWHAGLSCAAYDRQLRGGRGPAEEQREEAATRAWIAAHTKACPGPGCGVPVEKKGGCFHMTCRACRFEFCWECLADWGGIQRRATPPAAGGVARRRYERLGHNEGCFFRDLGAPLPTMITGNDIEEATRGL</sequence>
<dbReference type="GO" id="GO:0061630">
    <property type="term" value="F:ubiquitin protein ligase activity"/>
    <property type="evidence" value="ECO:0007669"/>
    <property type="project" value="UniProtKB-EC"/>
</dbReference>
<dbReference type="PROSITE" id="PS51873">
    <property type="entry name" value="TRIAD"/>
    <property type="match status" value="1"/>
</dbReference>
<dbReference type="EC" id="2.3.2.31" evidence="2"/>
<evidence type="ECO:0000313" key="11">
    <source>
        <dbReference type="Proteomes" id="UP001174694"/>
    </source>
</evidence>
<evidence type="ECO:0000256" key="3">
    <source>
        <dbReference type="ARBA" id="ARBA00022679"/>
    </source>
</evidence>
<name>A0AA38S067_9PEZI</name>
<keyword evidence="5" id="KW-0677">Repeat</keyword>
<keyword evidence="3 10" id="KW-0808">Transferase</keyword>
<dbReference type="Pfam" id="PF01485">
    <property type="entry name" value="IBR"/>
    <property type="match status" value="1"/>
</dbReference>
<dbReference type="Gene3D" id="3.30.40.10">
    <property type="entry name" value="Zinc/RING finger domain, C3HC4 (zinc finger)"/>
    <property type="match status" value="1"/>
</dbReference>
<comment type="catalytic activity">
    <reaction evidence="1">
        <text>[E2 ubiquitin-conjugating enzyme]-S-ubiquitinyl-L-cysteine + [acceptor protein]-L-lysine = [E2 ubiquitin-conjugating enzyme]-L-cysteine + [acceptor protein]-N(6)-ubiquitinyl-L-lysine.</text>
        <dbReference type="EC" id="2.3.2.31"/>
    </reaction>
</comment>
<keyword evidence="6" id="KW-0863">Zinc-finger</keyword>
<keyword evidence="11" id="KW-1185">Reference proteome</keyword>
<evidence type="ECO:0000313" key="10">
    <source>
        <dbReference type="EMBL" id="KAJ9151297.1"/>
    </source>
</evidence>
<dbReference type="InterPro" id="IPR013083">
    <property type="entry name" value="Znf_RING/FYVE/PHD"/>
</dbReference>
<evidence type="ECO:0000256" key="8">
    <source>
        <dbReference type="ARBA" id="ARBA00022833"/>
    </source>
</evidence>
<organism evidence="10 11">
    <name type="scientific">Pleurostoma richardsiae</name>
    <dbReference type="NCBI Taxonomy" id="41990"/>
    <lineage>
        <taxon>Eukaryota</taxon>
        <taxon>Fungi</taxon>
        <taxon>Dikarya</taxon>
        <taxon>Ascomycota</taxon>
        <taxon>Pezizomycotina</taxon>
        <taxon>Sordariomycetes</taxon>
        <taxon>Sordariomycetidae</taxon>
        <taxon>Calosphaeriales</taxon>
        <taxon>Pleurostomataceae</taxon>
        <taxon>Pleurostoma</taxon>
    </lineage>
</organism>
<proteinExistence type="predicted"/>
<dbReference type="InterPro" id="IPR031127">
    <property type="entry name" value="E3_UB_ligase_RBR"/>
</dbReference>
<protein>
    <recommendedName>
        <fullName evidence="2">RBR-type E3 ubiquitin transferase</fullName>
        <ecNumber evidence="2">2.3.2.31</ecNumber>
    </recommendedName>
</protein>
<dbReference type="Pfam" id="PF22191">
    <property type="entry name" value="IBR_1"/>
    <property type="match status" value="1"/>
</dbReference>
<evidence type="ECO:0000256" key="6">
    <source>
        <dbReference type="ARBA" id="ARBA00022771"/>
    </source>
</evidence>
<evidence type="ECO:0000256" key="7">
    <source>
        <dbReference type="ARBA" id="ARBA00022786"/>
    </source>
</evidence>
<accession>A0AA38S067</accession>
<dbReference type="Gene3D" id="1.20.120.1750">
    <property type="match status" value="1"/>
</dbReference>
<dbReference type="SUPFAM" id="SSF57850">
    <property type="entry name" value="RING/U-box"/>
    <property type="match status" value="1"/>
</dbReference>
<evidence type="ECO:0000256" key="5">
    <source>
        <dbReference type="ARBA" id="ARBA00022737"/>
    </source>
</evidence>
<dbReference type="GO" id="GO:0016567">
    <property type="term" value="P:protein ubiquitination"/>
    <property type="evidence" value="ECO:0007669"/>
    <property type="project" value="InterPro"/>
</dbReference>
<evidence type="ECO:0000256" key="1">
    <source>
        <dbReference type="ARBA" id="ARBA00001798"/>
    </source>
</evidence>
<comment type="caution">
    <text evidence="10">The sequence shown here is derived from an EMBL/GenBank/DDBJ whole genome shotgun (WGS) entry which is preliminary data.</text>
</comment>
<dbReference type="InterPro" id="IPR044066">
    <property type="entry name" value="TRIAD_supradom"/>
</dbReference>
<dbReference type="AlphaFoldDB" id="A0AA38S067"/>
<evidence type="ECO:0000256" key="2">
    <source>
        <dbReference type="ARBA" id="ARBA00012251"/>
    </source>
</evidence>
<dbReference type="Proteomes" id="UP001174694">
    <property type="component" value="Unassembled WGS sequence"/>
</dbReference>
<dbReference type="EMBL" id="JANBVO010000006">
    <property type="protein sequence ID" value="KAJ9151297.1"/>
    <property type="molecule type" value="Genomic_DNA"/>
</dbReference>
<keyword evidence="7" id="KW-0833">Ubl conjugation pathway</keyword>
<dbReference type="InterPro" id="IPR002867">
    <property type="entry name" value="IBR_dom"/>
</dbReference>
<keyword evidence="4" id="KW-0479">Metal-binding</keyword>
<feature type="domain" description="RING-type" evidence="9">
    <location>
        <begin position="400"/>
        <end position="687"/>
    </location>
</feature>
<reference evidence="10" key="1">
    <citation type="submission" date="2022-07" db="EMBL/GenBank/DDBJ databases">
        <title>Fungi with potential for degradation of polypropylene.</title>
        <authorList>
            <person name="Gostincar C."/>
        </authorList>
    </citation>
    <scope>NUCLEOTIDE SEQUENCE</scope>
    <source>
        <strain evidence="10">EXF-13308</strain>
    </source>
</reference>
<keyword evidence="8" id="KW-0862">Zinc</keyword>
<gene>
    <name evidence="10" type="ORF">NKR23_g3206</name>
</gene>
<evidence type="ECO:0000256" key="4">
    <source>
        <dbReference type="ARBA" id="ARBA00022723"/>
    </source>
</evidence>
<evidence type="ECO:0000259" key="9">
    <source>
        <dbReference type="PROSITE" id="PS51873"/>
    </source>
</evidence>
<dbReference type="GO" id="GO:0008270">
    <property type="term" value="F:zinc ion binding"/>
    <property type="evidence" value="ECO:0007669"/>
    <property type="project" value="UniProtKB-KW"/>
</dbReference>